<sequence length="410" mass="46043">MPPPPTTTTRPAPALPDELLEEIFLRLPPDEPEHLVRASLACKLWLGLLSGARFRGLYREFHGAPPMLGFLYNWFFCSGPKEDDPVANFVSTTKFGALVPDGDGWDRQYTPWDCRHGRVLLGDYTGLIVWDPMTGRQMKLEAPVGYVGAAVLCAVRGCDHRACHEGPFRVVLIGLDMNEDDGDCVAHACVSSPVTPEWSKECSDSHFDGRSRACSDSRFDGWSKQCSGLYLLAGDPKIDALPPVLVDDALHFRLTDDDERVGILKYDLSSNCLSMIDVPLTRLAIVWPAILMALEDGSLGLAHLDGLTLYLWSRLIDSNGVASWTQHKVIDLNELLPIQNPKKRISVIGSVEGHDIIFVNIDLGIYEINLKTLRWKKLWKREKFRSLIPYMSFYNRQERVRPCKTLTTYG</sequence>
<dbReference type="Gramene" id="TraesSYM4A03G02185810.1">
    <property type="protein sequence ID" value="TraesSYM4A03G02185810.1"/>
    <property type="gene ID" value="TraesSYM4A03G02185810"/>
</dbReference>
<dbReference type="AlphaFoldDB" id="A0A3B6I2V2"/>
<reference evidence="2" key="2">
    <citation type="submission" date="2018-10" db="UniProtKB">
        <authorList>
            <consortium name="EnsemblPlants"/>
        </authorList>
    </citation>
    <scope>IDENTIFICATION</scope>
</reference>
<reference evidence="2" key="1">
    <citation type="submission" date="2018-08" db="EMBL/GenBank/DDBJ databases">
        <authorList>
            <person name="Rossello M."/>
        </authorList>
    </citation>
    <scope>NUCLEOTIDE SEQUENCE [LARGE SCALE GENOMIC DNA]</scope>
    <source>
        <strain evidence="2">cv. Chinese Spring</strain>
    </source>
</reference>
<dbReference type="Gene3D" id="1.20.1280.50">
    <property type="match status" value="1"/>
</dbReference>
<dbReference type="InterPro" id="IPR001810">
    <property type="entry name" value="F-box_dom"/>
</dbReference>
<dbReference type="Proteomes" id="UP000019116">
    <property type="component" value="Chromosome 4A"/>
</dbReference>
<evidence type="ECO:0000313" key="2">
    <source>
        <dbReference type="EnsemblPlants" id="TraesCS4A02G333000.1"/>
    </source>
</evidence>
<evidence type="ECO:0000313" key="3">
    <source>
        <dbReference type="Proteomes" id="UP000019116"/>
    </source>
</evidence>
<accession>A0A3B6I2V2</accession>
<dbReference type="Gramene" id="TraesCS4A03G0827300.1">
    <property type="protein sequence ID" value="TraesCS4A03G0827300.1.CDS"/>
    <property type="gene ID" value="TraesCS4A03G0827300"/>
</dbReference>
<dbReference type="SUPFAM" id="SSF81383">
    <property type="entry name" value="F-box domain"/>
    <property type="match status" value="1"/>
</dbReference>
<dbReference type="InterPro" id="IPR036047">
    <property type="entry name" value="F-box-like_dom_sf"/>
</dbReference>
<proteinExistence type="predicted"/>
<dbReference type="Gramene" id="TraesJUL4A03G02178220.1">
    <property type="protein sequence ID" value="TraesJUL4A03G02178220.1"/>
    <property type="gene ID" value="TraesJUL4A03G02178220"/>
</dbReference>
<feature type="domain" description="F-box" evidence="1">
    <location>
        <begin position="14"/>
        <end position="48"/>
    </location>
</feature>
<gene>
    <name evidence="2" type="primary">LOC123082628</name>
</gene>
<dbReference type="OMA" id="MLEDGHK"/>
<dbReference type="KEGG" id="taes:123082628"/>
<dbReference type="GeneID" id="123082628"/>
<dbReference type="RefSeq" id="XP_044360865.1">
    <property type="nucleotide sequence ID" value="XM_044504930.1"/>
</dbReference>
<dbReference type="Gramene" id="TraesCS4A02G333000.1">
    <property type="protein sequence ID" value="TraesCS4A02G333000.1"/>
    <property type="gene ID" value="TraesCS4A02G333000"/>
</dbReference>
<dbReference type="PANTHER" id="PTHR32133">
    <property type="entry name" value="OS07G0120400 PROTEIN"/>
    <property type="match status" value="1"/>
</dbReference>
<dbReference type="OrthoDB" id="700552at2759"/>
<dbReference type="Pfam" id="PF12937">
    <property type="entry name" value="F-box-like"/>
    <property type="match status" value="1"/>
</dbReference>
<dbReference type="EnsemblPlants" id="TraesCS4A02G333000.1">
    <property type="protein sequence ID" value="TraesCS4A02G333000.1"/>
    <property type="gene ID" value="TraesCS4A02G333000"/>
</dbReference>
<evidence type="ECO:0000259" key="1">
    <source>
        <dbReference type="Pfam" id="PF12937"/>
    </source>
</evidence>
<organism evidence="2">
    <name type="scientific">Triticum aestivum</name>
    <name type="common">Wheat</name>
    <dbReference type="NCBI Taxonomy" id="4565"/>
    <lineage>
        <taxon>Eukaryota</taxon>
        <taxon>Viridiplantae</taxon>
        <taxon>Streptophyta</taxon>
        <taxon>Embryophyta</taxon>
        <taxon>Tracheophyta</taxon>
        <taxon>Spermatophyta</taxon>
        <taxon>Magnoliopsida</taxon>
        <taxon>Liliopsida</taxon>
        <taxon>Poales</taxon>
        <taxon>Poaceae</taxon>
        <taxon>BOP clade</taxon>
        <taxon>Pooideae</taxon>
        <taxon>Triticodae</taxon>
        <taxon>Triticeae</taxon>
        <taxon>Triticinae</taxon>
        <taxon>Triticum</taxon>
    </lineage>
</organism>
<keyword evidence="3" id="KW-1185">Reference proteome</keyword>
<protein>
    <recommendedName>
        <fullName evidence="1">F-box domain-containing protein</fullName>
    </recommendedName>
</protein>
<name>A0A3B6I2V2_WHEAT</name>
<dbReference type="PANTHER" id="PTHR32133:SF386">
    <property type="entry name" value="F-BOX DOMAIN-CONTAINING PROTEIN"/>
    <property type="match status" value="1"/>
</dbReference>